<accession>F0I6I0</accession>
<organism evidence="1 2">
    <name type="scientific">Streptococcus sanguinis SK115</name>
    <dbReference type="NCBI Taxonomy" id="888810"/>
    <lineage>
        <taxon>Bacteria</taxon>
        <taxon>Bacillati</taxon>
        <taxon>Bacillota</taxon>
        <taxon>Bacilli</taxon>
        <taxon>Lactobacillales</taxon>
        <taxon>Streptococcaceae</taxon>
        <taxon>Streptococcus</taxon>
    </lineage>
</organism>
<gene>
    <name evidence="1" type="ORF">HMPREF9382_0413</name>
</gene>
<dbReference type="AlphaFoldDB" id="F0I6I0"/>
<name>F0I6I0_STRSA</name>
<protein>
    <submittedName>
        <fullName evidence="1">Uncharacterized protein</fullName>
    </submittedName>
</protein>
<reference evidence="1 2" key="1">
    <citation type="submission" date="2011-02" db="EMBL/GenBank/DDBJ databases">
        <authorList>
            <person name="Muzny D."/>
            <person name="Qin X."/>
            <person name="Deng J."/>
            <person name="Jiang H."/>
            <person name="Liu Y."/>
            <person name="Qu J."/>
            <person name="Song X.-Z."/>
            <person name="Zhang L."/>
            <person name="Thornton R."/>
            <person name="Coyle M."/>
            <person name="Francisco L."/>
            <person name="Jackson L."/>
            <person name="Javaid M."/>
            <person name="Korchina V."/>
            <person name="Kovar C."/>
            <person name="Mata R."/>
            <person name="Mathew T."/>
            <person name="Ngo R."/>
            <person name="Nguyen L."/>
            <person name="Nguyen N."/>
            <person name="Okwuonu G."/>
            <person name="Ongeri F."/>
            <person name="Pham C."/>
            <person name="Simmons D."/>
            <person name="Wilczek-Boney K."/>
            <person name="Hale W."/>
            <person name="Jakkamsetti A."/>
            <person name="Pham P."/>
            <person name="Ruth R."/>
            <person name="San Lucas F."/>
            <person name="Warren J."/>
            <person name="Zhang J."/>
            <person name="Zhao Z."/>
            <person name="Zhou C."/>
            <person name="Zhu D."/>
            <person name="Lee S."/>
            <person name="Bess C."/>
            <person name="Blankenburg K."/>
            <person name="Forbes L."/>
            <person name="Fu Q."/>
            <person name="Gubbala S."/>
            <person name="Hirani K."/>
            <person name="Jayaseelan J.C."/>
            <person name="Lara F."/>
            <person name="Munidasa M."/>
            <person name="Palculict T."/>
            <person name="Patil S."/>
            <person name="Pu L.-L."/>
            <person name="Saada N."/>
            <person name="Tang L."/>
            <person name="Weissenberger G."/>
            <person name="Zhu Y."/>
            <person name="Hemphill L."/>
            <person name="Shang Y."/>
            <person name="Youmans B."/>
            <person name="Ayvaz T."/>
            <person name="Ross M."/>
            <person name="Santibanez J."/>
            <person name="Aqrawi P."/>
            <person name="Gross S."/>
            <person name="Joshi V."/>
            <person name="Fowler G."/>
            <person name="Nazareth L."/>
            <person name="Reid J."/>
            <person name="Worley K."/>
            <person name="Petrosino J."/>
            <person name="Highlander S."/>
            <person name="Gibbs R."/>
        </authorList>
    </citation>
    <scope>NUCLEOTIDE SEQUENCE [LARGE SCALE GENOMIC DNA]</scope>
    <source>
        <strain evidence="1 2">SK115</strain>
    </source>
</reference>
<dbReference type="HOGENOM" id="CLU_3189751_0_0_9"/>
<comment type="caution">
    <text evidence="1">The sequence shown here is derived from an EMBL/GenBank/DDBJ whole genome shotgun (WGS) entry which is preliminary data.</text>
</comment>
<dbReference type="EMBL" id="AEXW01000004">
    <property type="protein sequence ID" value="EGD32480.1"/>
    <property type="molecule type" value="Genomic_DNA"/>
</dbReference>
<evidence type="ECO:0000313" key="2">
    <source>
        <dbReference type="Proteomes" id="UP000003351"/>
    </source>
</evidence>
<dbReference type="Proteomes" id="UP000003351">
    <property type="component" value="Unassembled WGS sequence"/>
</dbReference>
<proteinExistence type="predicted"/>
<sequence length="46" mass="5219">MPRLLVQIITSLIYLQGVLKVIDKSNKKFGGKFAKLYAPFMTCNDD</sequence>
<evidence type="ECO:0000313" key="1">
    <source>
        <dbReference type="EMBL" id="EGD32480.1"/>
    </source>
</evidence>